<dbReference type="EMBL" id="LLXI01001787">
    <property type="protein sequence ID" value="PKY55157.1"/>
    <property type="molecule type" value="Genomic_DNA"/>
</dbReference>
<dbReference type="AlphaFoldDB" id="A0A2I1H8G4"/>
<dbReference type="Proteomes" id="UP000234323">
    <property type="component" value="Unassembled WGS sequence"/>
</dbReference>
<protein>
    <submittedName>
        <fullName evidence="1">Uncharacterized protein</fullName>
    </submittedName>
</protein>
<name>A0A2I1H8G4_9GLOM</name>
<keyword evidence="2" id="KW-1185">Reference proteome</keyword>
<sequence>MNRIPSNVPSYASLTIRKRRNNRRHRITIDTIRVGRLPTQITNNPSLHKDLILLHNNSQLVNYTATQAVDYLGQAHKWTDTDVVSSYKENMCEPCSDARIND</sequence>
<comment type="caution">
    <text evidence="1">The sequence shown here is derived from an EMBL/GenBank/DDBJ whole genome shotgun (WGS) entry which is preliminary data.</text>
</comment>
<accession>A0A2I1H8G4</accession>
<organism evidence="1 2">
    <name type="scientific">Rhizophagus irregularis</name>
    <dbReference type="NCBI Taxonomy" id="588596"/>
    <lineage>
        <taxon>Eukaryota</taxon>
        <taxon>Fungi</taxon>
        <taxon>Fungi incertae sedis</taxon>
        <taxon>Mucoromycota</taxon>
        <taxon>Glomeromycotina</taxon>
        <taxon>Glomeromycetes</taxon>
        <taxon>Glomerales</taxon>
        <taxon>Glomeraceae</taxon>
        <taxon>Rhizophagus</taxon>
    </lineage>
</organism>
<evidence type="ECO:0000313" key="1">
    <source>
        <dbReference type="EMBL" id="PKY55157.1"/>
    </source>
</evidence>
<evidence type="ECO:0000313" key="2">
    <source>
        <dbReference type="Proteomes" id="UP000234323"/>
    </source>
</evidence>
<proteinExistence type="predicted"/>
<reference evidence="1 2" key="1">
    <citation type="submission" date="2015-10" db="EMBL/GenBank/DDBJ databases">
        <title>Genome analyses suggest a sexual origin of heterokaryosis in a supposedly ancient asexual fungus.</title>
        <authorList>
            <person name="Ropars J."/>
            <person name="Sedzielewska K."/>
            <person name="Noel J."/>
            <person name="Charron P."/>
            <person name="Farinelli L."/>
            <person name="Marton T."/>
            <person name="Kruger M."/>
            <person name="Pelin A."/>
            <person name="Brachmann A."/>
            <person name="Corradi N."/>
        </authorList>
    </citation>
    <scope>NUCLEOTIDE SEQUENCE [LARGE SCALE GENOMIC DNA]</scope>
    <source>
        <strain evidence="1 2">A4</strain>
    </source>
</reference>
<gene>
    <name evidence="1" type="ORF">RhiirA4_548587</name>
</gene>